<reference evidence="1 2" key="1">
    <citation type="submission" date="2019-11" db="EMBL/GenBank/DDBJ databases">
        <authorList>
            <person name="Khan S.A."/>
            <person name="Jeon C.O."/>
            <person name="Chun B.H."/>
        </authorList>
    </citation>
    <scope>NUCLEOTIDE SEQUENCE [LARGE SCALE GENOMIC DNA]</scope>
    <source>
        <strain evidence="1 2">IMCC 1097</strain>
    </source>
</reference>
<dbReference type="KEGG" id="llp:GH975_02980"/>
<proteinExistence type="predicted"/>
<keyword evidence="2" id="KW-1185">Reference proteome</keyword>
<evidence type="ECO:0000313" key="1">
    <source>
        <dbReference type="EMBL" id="QGG79586.1"/>
    </source>
</evidence>
<protein>
    <submittedName>
        <fullName evidence="1">Uncharacterized protein</fullName>
    </submittedName>
</protein>
<sequence>MSWQFRAAPPIDRNALTRITRALSDTCASLTLERAEHRLTDDTLFLALNRIEHRPTTVEHHLMAMGITRPTALKNLRELKACEYAEHRDQGWFGTQALSARVDAETRPLTRQLSRAGALGLTIEASADDVLHGFLRTELWARQGFSPLAGARQLGFFHLLQSCHDNPAITTERYEELATRLLPVHQSDTVKRWAALDWINCERDKPVQVNPLGHQIARLYAEQLTGNIQIACQKQPETVA</sequence>
<accession>A0A5Q2QC50</accession>
<dbReference type="Proteomes" id="UP000388235">
    <property type="component" value="Chromosome"/>
</dbReference>
<dbReference type="RefSeq" id="WP_153713090.1">
    <property type="nucleotide sequence ID" value="NZ_CP045871.1"/>
</dbReference>
<name>A0A5Q2QC50_9GAMM</name>
<evidence type="ECO:0000313" key="2">
    <source>
        <dbReference type="Proteomes" id="UP000388235"/>
    </source>
</evidence>
<dbReference type="AlphaFoldDB" id="A0A5Q2QC50"/>
<gene>
    <name evidence="1" type="ORF">GH975_02980</name>
</gene>
<dbReference type="EMBL" id="CP045871">
    <property type="protein sequence ID" value="QGG79586.1"/>
    <property type="molecule type" value="Genomic_DNA"/>
</dbReference>
<organism evidence="1 2">
    <name type="scientific">Litorivicinus lipolyticus</name>
    <dbReference type="NCBI Taxonomy" id="418701"/>
    <lineage>
        <taxon>Bacteria</taxon>
        <taxon>Pseudomonadati</taxon>
        <taxon>Pseudomonadota</taxon>
        <taxon>Gammaproteobacteria</taxon>
        <taxon>Oceanospirillales</taxon>
        <taxon>Litorivicinaceae</taxon>
        <taxon>Litorivicinus</taxon>
    </lineage>
</organism>